<dbReference type="STRING" id="507626.LOKO_00585"/>
<name>A0A109UKY1_9GAMM</name>
<gene>
    <name evidence="1" type="ORF">LOKO_00585</name>
</gene>
<keyword evidence="2" id="KW-1185">Reference proteome</keyword>
<proteinExistence type="predicted"/>
<evidence type="ECO:0000313" key="1">
    <source>
        <dbReference type="EMBL" id="AMC99673.1"/>
    </source>
</evidence>
<reference evidence="1 2" key="2">
    <citation type="submission" date="2016-02" db="EMBL/GenBank/DDBJ databases">
        <authorList>
            <person name="Wen L."/>
            <person name="He K."/>
            <person name="Yang H."/>
        </authorList>
    </citation>
    <scope>NUCLEOTIDE SEQUENCE [LARGE SCALE GENOMIC DNA]</scope>
    <source>
        <strain evidence="1 2">AGD 8-3</strain>
    </source>
</reference>
<sequence>MRYGSQEVTDTFLDTRCANLSSAWGSHFGTLAMSIDKAAAWRIVERAIVAS</sequence>
<evidence type="ECO:0000313" key="2">
    <source>
        <dbReference type="Proteomes" id="UP000063387"/>
    </source>
</evidence>
<dbReference type="AlphaFoldDB" id="A0A109UKY1"/>
<dbReference type="PATRIC" id="fig|507626.3.peg.578"/>
<dbReference type="EMBL" id="CP014226">
    <property type="protein sequence ID" value="AMC99673.1"/>
    <property type="molecule type" value="Genomic_DNA"/>
</dbReference>
<dbReference type="KEGG" id="hco:LOKO_00585"/>
<reference evidence="1 2" key="1">
    <citation type="journal article" date="2016" name="Genome Announc.">
        <title>Draft Genome Sequence of 'Halomonas chromatireducens' Strain AGD 8-3, a Haloalkaliphilic Chromate- and Selenite-Reducing Gammaproteobacterium.</title>
        <authorList>
            <person name="Sharko F.S."/>
            <person name="Shapovalova A.A."/>
            <person name="Tsygankova S.V."/>
            <person name="Komova A.V."/>
            <person name="Boulygina E.S."/>
            <person name="Teslyuk A.B."/>
            <person name="Gotovtsev P.M."/>
            <person name="Namsaraev Z.B."/>
            <person name="Khijniak T.V."/>
            <person name="Nedoluzhko A.V."/>
            <person name="Vasilov R.G."/>
        </authorList>
    </citation>
    <scope>NUCLEOTIDE SEQUENCE [LARGE SCALE GENOMIC DNA]</scope>
    <source>
        <strain evidence="1 2">AGD 8-3</strain>
    </source>
</reference>
<protein>
    <submittedName>
        <fullName evidence="1">Uncharacterized protein</fullName>
    </submittedName>
</protein>
<organism evidence="1 2">
    <name type="scientific">Halomonas chromatireducens</name>
    <dbReference type="NCBI Taxonomy" id="507626"/>
    <lineage>
        <taxon>Bacteria</taxon>
        <taxon>Pseudomonadati</taxon>
        <taxon>Pseudomonadota</taxon>
        <taxon>Gammaproteobacteria</taxon>
        <taxon>Oceanospirillales</taxon>
        <taxon>Halomonadaceae</taxon>
        <taxon>Halomonas</taxon>
    </lineage>
</organism>
<accession>A0A109UKY1</accession>
<dbReference type="Proteomes" id="UP000063387">
    <property type="component" value="Chromosome"/>
</dbReference>